<dbReference type="OrthoDB" id="9784332at2"/>
<comment type="function">
    <text evidence="8">ATP-binding (A) component of a common energy-coupling factor (ECF) ABC-transporter complex.</text>
</comment>
<keyword evidence="11" id="KW-1185">Reference proteome</keyword>
<dbReference type="SMART" id="SM00382">
    <property type="entry name" value="AAA"/>
    <property type="match status" value="1"/>
</dbReference>
<dbReference type="GO" id="GO:0005524">
    <property type="term" value="F:ATP binding"/>
    <property type="evidence" value="ECO:0007669"/>
    <property type="project" value="UniProtKB-UniRule"/>
</dbReference>
<dbReference type="SUPFAM" id="SSF52540">
    <property type="entry name" value="P-loop containing nucleoside triphosphate hydrolases"/>
    <property type="match status" value="1"/>
</dbReference>
<keyword evidence="5 8" id="KW-0067">ATP-binding</keyword>
<dbReference type="PANTHER" id="PTHR43553">
    <property type="entry name" value="HEAVY METAL TRANSPORTER"/>
    <property type="match status" value="1"/>
</dbReference>
<gene>
    <name evidence="10" type="primary">cbiO</name>
    <name evidence="10" type="ORF">AZF04_15465</name>
</gene>
<comment type="caution">
    <text evidence="10">The sequence shown here is derived from an EMBL/GenBank/DDBJ whole genome shotgun (WGS) entry which is preliminary data.</text>
</comment>
<name>A0A162EWK3_9BACI</name>
<dbReference type="Proteomes" id="UP000075806">
    <property type="component" value="Unassembled WGS sequence"/>
</dbReference>
<evidence type="ECO:0000256" key="8">
    <source>
        <dbReference type="RuleBase" id="RU365104"/>
    </source>
</evidence>
<protein>
    <recommendedName>
        <fullName evidence="8">Energy-coupling factor transporter ATP-binding protein EcfA2</fullName>
        <ecNumber evidence="8">7.-.-.-</ecNumber>
    </recommendedName>
</protein>
<sequence length="287" mass="32877">MDISFKKVEHIYMEKTPFEKVALTDVNVEIPSGSFTAIIGHTGSGKSSFIQHINGLLKPTKGSVTIGDFTITAGEKFKQMRELRQKVGMVFQFPEHQIFEETVKKDISFGPLNFGVTQEEIDQRMSQVLKQVELSEELLERSPFQLSGGQMRRVAIAGVLISRPEILVLDEPTAGLDPIGRKRMLQLFKQYHDENKVTTVFITHHMEDAVKLADHFIVLNDGNVQMVGSREDIFKEAETLRSFGLAMPAEIDFLQNFKKRFRLHDDRLYFEMDQIAAYVDKHLREKE</sequence>
<dbReference type="NCBIfam" id="TIGR04521">
    <property type="entry name" value="ECF_ATPase_2"/>
    <property type="match status" value="1"/>
</dbReference>
<dbReference type="RefSeq" id="WP_061947716.1">
    <property type="nucleotide sequence ID" value="NZ_LTAO01000004.1"/>
</dbReference>
<evidence type="ECO:0000256" key="6">
    <source>
        <dbReference type="ARBA" id="ARBA00022967"/>
    </source>
</evidence>
<comment type="similarity">
    <text evidence="8">Belongs to the ABC transporter superfamily. Energy-coupling factor EcfA family.</text>
</comment>
<dbReference type="FunFam" id="3.40.50.300:FF:000224">
    <property type="entry name" value="Energy-coupling factor transporter ATP-binding protein EcfA"/>
    <property type="match status" value="1"/>
</dbReference>
<keyword evidence="3 8" id="KW-1003">Cell membrane</keyword>
<evidence type="ECO:0000256" key="7">
    <source>
        <dbReference type="ARBA" id="ARBA00023136"/>
    </source>
</evidence>
<reference evidence="10" key="1">
    <citation type="submission" date="2016-02" db="EMBL/GenBank/DDBJ databases">
        <title>Genome sequence of Bacillus trypoxylicola KCTC 13244(T).</title>
        <authorList>
            <person name="Jeong H."/>
            <person name="Park S.-H."/>
            <person name="Choi S.-K."/>
        </authorList>
    </citation>
    <scope>NUCLEOTIDE SEQUENCE [LARGE SCALE GENOMIC DNA]</scope>
    <source>
        <strain evidence="10">KCTC 13244</strain>
    </source>
</reference>
<dbReference type="InterPro" id="IPR050095">
    <property type="entry name" value="ECF_ABC_transporter_ATP-bd"/>
</dbReference>
<dbReference type="InterPro" id="IPR003439">
    <property type="entry name" value="ABC_transporter-like_ATP-bd"/>
</dbReference>
<evidence type="ECO:0000256" key="3">
    <source>
        <dbReference type="ARBA" id="ARBA00022475"/>
    </source>
</evidence>
<evidence type="ECO:0000256" key="1">
    <source>
        <dbReference type="ARBA" id="ARBA00004202"/>
    </source>
</evidence>
<dbReference type="GO" id="GO:0015087">
    <property type="term" value="F:cobalt ion transmembrane transporter activity"/>
    <property type="evidence" value="ECO:0007669"/>
    <property type="project" value="UniProtKB-ARBA"/>
</dbReference>
<feature type="domain" description="ABC transporter" evidence="9">
    <location>
        <begin position="6"/>
        <end position="246"/>
    </location>
</feature>
<organism evidence="10 11">
    <name type="scientific">Alkalihalobacillus trypoxylicola</name>
    <dbReference type="NCBI Taxonomy" id="519424"/>
    <lineage>
        <taxon>Bacteria</taxon>
        <taxon>Bacillati</taxon>
        <taxon>Bacillota</taxon>
        <taxon>Bacilli</taxon>
        <taxon>Bacillales</taxon>
        <taxon>Bacillaceae</taxon>
        <taxon>Alkalihalobacillus</taxon>
    </lineage>
</organism>
<comment type="subunit">
    <text evidence="8">Forms a stable energy-coupling factor (ECF) transporter complex composed of 2 membrane-embedded substrate-binding proteins (S component), 2 ATP-binding proteins (A component) and 2 transmembrane proteins (T component).</text>
</comment>
<dbReference type="InterPro" id="IPR027417">
    <property type="entry name" value="P-loop_NTPase"/>
</dbReference>
<keyword evidence="6" id="KW-1278">Translocase</keyword>
<dbReference type="EMBL" id="LTAO01000004">
    <property type="protein sequence ID" value="KYG33908.1"/>
    <property type="molecule type" value="Genomic_DNA"/>
</dbReference>
<evidence type="ECO:0000256" key="4">
    <source>
        <dbReference type="ARBA" id="ARBA00022741"/>
    </source>
</evidence>
<dbReference type="GO" id="GO:0016887">
    <property type="term" value="F:ATP hydrolysis activity"/>
    <property type="evidence" value="ECO:0007669"/>
    <property type="project" value="InterPro"/>
</dbReference>
<dbReference type="Pfam" id="PF00005">
    <property type="entry name" value="ABC_tran"/>
    <property type="match status" value="1"/>
</dbReference>
<dbReference type="PROSITE" id="PS00211">
    <property type="entry name" value="ABC_TRANSPORTER_1"/>
    <property type="match status" value="1"/>
</dbReference>
<keyword evidence="4 8" id="KW-0547">Nucleotide-binding</keyword>
<dbReference type="GO" id="GO:0043190">
    <property type="term" value="C:ATP-binding cassette (ABC) transporter complex"/>
    <property type="evidence" value="ECO:0007669"/>
    <property type="project" value="TreeGrafter"/>
</dbReference>
<comment type="subcellular location">
    <subcellularLocation>
        <location evidence="1 8">Cell membrane</location>
        <topology evidence="1 8">Peripheral membrane protein</topology>
    </subcellularLocation>
</comment>
<proteinExistence type="inferred from homology"/>
<evidence type="ECO:0000256" key="5">
    <source>
        <dbReference type="ARBA" id="ARBA00022840"/>
    </source>
</evidence>
<dbReference type="PANTHER" id="PTHR43553:SF27">
    <property type="entry name" value="ENERGY-COUPLING FACTOR TRANSPORTER ATP-BINDING PROTEIN ECFA2"/>
    <property type="match status" value="1"/>
</dbReference>
<dbReference type="CDD" id="cd03225">
    <property type="entry name" value="ABC_cobalt_CbiO_domain1"/>
    <property type="match status" value="1"/>
</dbReference>
<dbReference type="InterPro" id="IPR003593">
    <property type="entry name" value="AAA+_ATPase"/>
</dbReference>
<dbReference type="Gene3D" id="3.40.50.300">
    <property type="entry name" value="P-loop containing nucleotide triphosphate hydrolases"/>
    <property type="match status" value="1"/>
</dbReference>
<dbReference type="InterPro" id="IPR030946">
    <property type="entry name" value="EcfA2"/>
</dbReference>
<dbReference type="GO" id="GO:0042626">
    <property type="term" value="F:ATPase-coupled transmembrane transporter activity"/>
    <property type="evidence" value="ECO:0007669"/>
    <property type="project" value="TreeGrafter"/>
</dbReference>
<accession>A0A162EWK3</accession>
<dbReference type="InterPro" id="IPR017871">
    <property type="entry name" value="ABC_transporter-like_CS"/>
</dbReference>
<evidence type="ECO:0000313" key="11">
    <source>
        <dbReference type="Proteomes" id="UP000075806"/>
    </source>
</evidence>
<evidence type="ECO:0000259" key="9">
    <source>
        <dbReference type="PROSITE" id="PS50893"/>
    </source>
</evidence>
<dbReference type="InterPro" id="IPR015856">
    <property type="entry name" value="ABC_transpr_CbiO/EcfA_su"/>
</dbReference>
<keyword evidence="2 8" id="KW-0813">Transport</keyword>
<dbReference type="AlphaFoldDB" id="A0A162EWK3"/>
<dbReference type="PROSITE" id="PS50893">
    <property type="entry name" value="ABC_TRANSPORTER_2"/>
    <property type="match status" value="1"/>
</dbReference>
<keyword evidence="7 8" id="KW-0472">Membrane</keyword>
<dbReference type="EC" id="7.-.-.-" evidence="8"/>
<dbReference type="STRING" id="519424.AZF04_15465"/>
<evidence type="ECO:0000313" key="10">
    <source>
        <dbReference type="EMBL" id="KYG33908.1"/>
    </source>
</evidence>
<evidence type="ECO:0000256" key="2">
    <source>
        <dbReference type="ARBA" id="ARBA00022448"/>
    </source>
</evidence>